<comment type="caution">
    <text evidence="1">The sequence shown here is derived from an EMBL/GenBank/DDBJ whole genome shotgun (WGS) entry which is preliminary data.</text>
</comment>
<sequence>MELRKWKINSVELRDKWKEVGLEIDEEKYSINDNSALTSCKVRGLSWESDLDVFQFDTRSLEKFLSKEINSKRYVLPIVGHICKSSGVLGPFTNQDKISNTGHLGLGIRLG</sequence>
<name>A0A8T0FPB1_ARGBR</name>
<dbReference type="EMBL" id="JABXBU010000011">
    <property type="protein sequence ID" value="KAF8790593.1"/>
    <property type="molecule type" value="Genomic_DNA"/>
</dbReference>
<keyword evidence="2" id="KW-1185">Reference proteome</keyword>
<gene>
    <name evidence="1" type="ORF">HNY73_005590</name>
</gene>
<evidence type="ECO:0000313" key="1">
    <source>
        <dbReference type="EMBL" id="KAF8790593.1"/>
    </source>
</evidence>
<reference evidence="1" key="2">
    <citation type="submission" date="2020-06" db="EMBL/GenBank/DDBJ databases">
        <authorList>
            <person name="Sheffer M."/>
        </authorList>
    </citation>
    <scope>NUCLEOTIDE SEQUENCE</scope>
</reference>
<proteinExistence type="predicted"/>
<dbReference type="AlphaFoldDB" id="A0A8T0FPB1"/>
<accession>A0A8T0FPB1</accession>
<evidence type="ECO:0000313" key="2">
    <source>
        <dbReference type="Proteomes" id="UP000807504"/>
    </source>
</evidence>
<protein>
    <submittedName>
        <fullName evidence="1">Uncharacterized protein</fullName>
    </submittedName>
</protein>
<reference evidence="1" key="1">
    <citation type="journal article" date="2020" name="bioRxiv">
        <title>Chromosome-level reference genome of the European wasp spider Argiope bruennichi: a resource for studies on range expansion and evolutionary adaptation.</title>
        <authorList>
            <person name="Sheffer M.M."/>
            <person name="Hoppe A."/>
            <person name="Krehenwinkel H."/>
            <person name="Uhl G."/>
            <person name="Kuss A.W."/>
            <person name="Jensen L."/>
            <person name="Jensen C."/>
            <person name="Gillespie R.G."/>
            <person name="Hoff K.J."/>
            <person name="Prost S."/>
        </authorList>
    </citation>
    <scope>NUCLEOTIDE SEQUENCE</scope>
</reference>
<dbReference type="Proteomes" id="UP000807504">
    <property type="component" value="Unassembled WGS sequence"/>
</dbReference>
<organism evidence="1 2">
    <name type="scientific">Argiope bruennichi</name>
    <name type="common">Wasp spider</name>
    <name type="synonym">Aranea bruennichi</name>
    <dbReference type="NCBI Taxonomy" id="94029"/>
    <lineage>
        <taxon>Eukaryota</taxon>
        <taxon>Metazoa</taxon>
        <taxon>Ecdysozoa</taxon>
        <taxon>Arthropoda</taxon>
        <taxon>Chelicerata</taxon>
        <taxon>Arachnida</taxon>
        <taxon>Araneae</taxon>
        <taxon>Araneomorphae</taxon>
        <taxon>Entelegynae</taxon>
        <taxon>Araneoidea</taxon>
        <taxon>Araneidae</taxon>
        <taxon>Argiope</taxon>
    </lineage>
</organism>